<dbReference type="Pfam" id="PF14559">
    <property type="entry name" value="TPR_19"/>
    <property type="match status" value="1"/>
</dbReference>
<dbReference type="SUPFAM" id="SSF48452">
    <property type="entry name" value="TPR-like"/>
    <property type="match status" value="1"/>
</dbReference>
<organism evidence="4 5">
    <name type="scientific">Deinococcus yavapaiensis KR-236</name>
    <dbReference type="NCBI Taxonomy" id="694435"/>
    <lineage>
        <taxon>Bacteria</taxon>
        <taxon>Thermotogati</taxon>
        <taxon>Deinococcota</taxon>
        <taxon>Deinococci</taxon>
        <taxon>Deinococcales</taxon>
        <taxon>Deinococcaceae</taxon>
        <taxon>Deinococcus</taxon>
    </lineage>
</organism>
<feature type="chain" id="PRO_5016323849" evidence="3">
    <location>
        <begin position="24"/>
        <end position="737"/>
    </location>
</feature>
<dbReference type="InterPro" id="IPR019734">
    <property type="entry name" value="TPR_rpt"/>
</dbReference>
<gene>
    <name evidence="4" type="ORF">DES52_10936</name>
</gene>
<protein>
    <submittedName>
        <fullName evidence="4">Flp pilus assembly protein TadD</fullName>
    </submittedName>
</protein>
<dbReference type="Proteomes" id="UP000248326">
    <property type="component" value="Unassembled WGS sequence"/>
</dbReference>
<feature type="region of interest" description="Disordered" evidence="2">
    <location>
        <begin position="282"/>
        <end position="325"/>
    </location>
</feature>
<accession>A0A318S578</accession>
<dbReference type="InterPro" id="IPR011990">
    <property type="entry name" value="TPR-like_helical_dom_sf"/>
</dbReference>
<evidence type="ECO:0000313" key="4">
    <source>
        <dbReference type="EMBL" id="PYE53264.1"/>
    </source>
</evidence>
<evidence type="ECO:0000256" key="3">
    <source>
        <dbReference type="SAM" id="SignalP"/>
    </source>
</evidence>
<proteinExistence type="predicted"/>
<dbReference type="PROSITE" id="PS50005">
    <property type="entry name" value="TPR"/>
    <property type="match status" value="1"/>
</dbReference>
<keyword evidence="1" id="KW-0802">TPR repeat</keyword>
<dbReference type="SMART" id="SM00028">
    <property type="entry name" value="TPR"/>
    <property type="match status" value="3"/>
</dbReference>
<dbReference type="Gene3D" id="1.25.40.10">
    <property type="entry name" value="Tetratricopeptide repeat domain"/>
    <property type="match status" value="1"/>
</dbReference>
<evidence type="ECO:0000256" key="2">
    <source>
        <dbReference type="SAM" id="MobiDB-lite"/>
    </source>
</evidence>
<dbReference type="OrthoDB" id="68176at2"/>
<keyword evidence="5" id="KW-1185">Reference proteome</keyword>
<sequence>MSRITWRVLVFVAMLAAPRAAEAQQGAWSDAAVLLPLKAQERVLLDHKAELCRPTAAPLVAAPGGGGGRDIEREIRVLEEQLKALSANDPRRTQLQRDLEELKRLRDARPVGATLAQGLPQALASIDARLRRNARAHDAFLRSPEAKNLQMAEVAAITAIAEGRLEGALAALTAAVTLDSNNPSRLVNLSGVLDQLGMANEALLVLQAADALGGARGSVGGVPFQALALNNRGAALLALGRWKDAEGPLTQALKLAPQLAEANTNLSRAQLCQGRTSEAARTFQAGMRRTPNSQSPRDLPVDFDFTKTGEGGGDDSSSLSLRSAEESRVRRPASALFDLSQGQDWTLPPLKFPAVPEDVVPLLPQYRALQERWEELEAADIATDRNTTLDLSGLGVERQTRAVWNAIATSDTDPDILPLRQAYARVQLQFNNRRAEASRTLSEDRSRILDKGYEDECQLIAANRAVELKYLDSVRSSYKGLEMAVAAYGRASVRRQTALAANLPTRQLRAHELAFIQHAKQALFYGTMLESAIAVADEIWAQFYEKPCVPPSKAALDPVKFEAFSIADCPPGLNGKALSLSKKVTMSADAQNVLQAGGGSGGDAPKHVFDFKVSCAGLELKAKSSEAIGLFASLKDDMRGTTTLVFGIAGQAKVPGLSNVGAKLGAEGTEGVYLRWGRDGLEDVGLRITLSGEASAGALGSQLKLPEFKEGFEVEFGVAAAVEYWTSDAYDENPDDE</sequence>
<feature type="signal peptide" evidence="3">
    <location>
        <begin position="1"/>
        <end position="23"/>
    </location>
</feature>
<dbReference type="EMBL" id="QJSX01000009">
    <property type="protein sequence ID" value="PYE53264.1"/>
    <property type="molecule type" value="Genomic_DNA"/>
</dbReference>
<name>A0A318S578_9DEIO</name>
<dbReference type="RefSeq" id="WP_110887077.1">
    <property type="nucleotide sequence ID" value="NZ_QJSX01000009.1"/>
</dbReference>
<keyword evidence="3" id="KW-0732">Signal</keyword>
<evidence type="ECO:0000313" key="5">
    <source>
        <dbReference type="Proteomes" id="UP000248326"/>
    </source>
</evidence>
<dbReference type="AlphaFoldDB" id="A0A318S578"/>
<reference evidence="4 5" key="1">
    <citation type="submission" date="2018-06" db="EMBL/GenBank/DDBJ databases">
        <title>Genomic Encyclopedia of Type Strains, Phase IV (KMG-IV): sequencing the most valuable type-strain genomes for metagenomic binning, comparative biology and taxonomic classification.</title>
        <authorList>
            <person name="Goeker M."/>
        </authorList>
    </citation>
    <scope>NUCLEOTIDE SEQUENCE [LARGE SCALE GENOMIC DNA]</scope>
    <source>
        <strain evidence="4 5">DSM 18048</strain>
    </source>
</reference>
<evidence type="ECO:0000256" key="1">
    <source>
        <dbReference type="PROSITE-ProRule" id="PRU00339"/>
    </source>
</evidence>
<feature type="repeat" description="TPR" evidence="1">
    <location>
        <begin position="226"/>
        <end position="259"/>
    </location>
</feature>
<comment type="caution">
    <text evidence="4">The sequence shown here is derived from an EMBL/GenBank/DDBJ whole genome shotgun (WGS) entry which is preliminary data.</text>
</comment>